<dbReference type="SUPFAM" id="SSF54768">
    <property type="entry name" value="dsRNA-binding domain-like"/>
    <property type="match status" value="1"/>
</dbReference>
<comment type="caution">
    <text evidence="1">The sequence shown here is derived from an EMBL/GenBank/DDBJ whole genome shotgun (WGS) entry which is preliminary data.</text>
</comment>
<proteinExistence type="predicted"/>
<evidence type="ECO:0000313" key="1">
    <source>
        <dbReference type="EMBL" id="KAK7925079.1"/>
    </source>
</evidence>
<dbReference type="EMBL" id="JBBPFD010000005">
    <property type="protein sequence ID" value="KAK7925079.1"/>
    <property type="molecule type" value="Genomic_DNA"/>
</dbReference>
<evidence type="ECO:0000313" key="2">
    <source>
        <dbReference type="Proteomes" id="UP001460270"/>
    </source>
</evidence>
<protein>
    <submittedName>
        <fullName evidence="1">Uncharacterized protein</fullName>
    </submittedName>
</protein>
<dbReference type="Proteomes" id="UP001460270">
    <property type="component" value="Unassembled WGS sequence"/>
</dbReference>
<organism evidence="1 2">
    <name type="scientific">Mugilogobius chulae</name>
    <name type="common">yellowstripe goby</name>
    <dbReference type="NCBI Taxonomy" id="88201"/>
    <lineage>
        <taxon>Eukaryota</taxon>
        <taxon>Metazoa</taxon>
        <taxon>Chordata</taxon>
        <taxon>Craniata</taxon>
        <taxon>Vertebrata</taxon>
        <taxon>Euteleostomi</taxon>
        <taxon>Actinopterygii</taxon>
        <taxon>Neopterygii</taxon>
        <taxon>Teleostei</taxon>
        <taxon>Neoteleostei</taxon>
        <taxon>Acanthomorphata</taxon>
        <taxon>Gobiaria</taxon>
        <taxon>Gobiiformes</taxon>
        <taxon>Gobioidei</taxon>
        <taxon>Gobiidae</taxon>
        <taxon>Gobionellinae</taxon>
        <taxon>Mugilogobius</taxon>
    </lineage>
</organism>
<name>A0AAW0PRH6_9GOBI</name>
<gene>
    <name evidence="1" type="ORF">WMY93_007389</name>
</gene>
<accession>A0AAW0PRH6</accession>
<dbReference type="AlphaFoldDB" id="A0AAW0PRH6"/>
<reference evidence="2" key="1">
    <citation type="submission" date="2024-04" db="EMBL/GenBank/DDBJ databases">
        <title>Salinicola lusitanus LLJ914,a marine bacterium isolated from the Okinawa Trough.</title>
        <authorList>
            <person name="Li J."/>
        </authorList>
    </citation>
    <scope>NUCLEOTIDE SEQUENCE [LARGE SCALE GENOMIC DNA]</scope>
</reference>
<dbReference type="Gene3D" id="3.30.160.20">
    <property type="match status" value="1"/>
</dbReference>
<sequence length="105" mass="11732">MNANKSEISETLKLAQKLGLKAELIELKRGKPSGHKKVYYYRLTVENVTALGEGHTTIAAKTQEAQQVLPRLRNLPVPEKVPKEKIREKKSLGTDTAILVRTPTQ</sequence>
<keyword evidence="2" id="KW-1185">Reference proteome</keyword>